<dbReference type="RefSeq" id="WP_144027502.1">
    <property type="nucleotide sequence ID" value="NZ_MSZX01000014.1"/>
</dbReference>
<dbReference type="InterPro" id="IPR025184">
    <property type="entry name" value="AadA_C"/>
</dbReference>
<dbReference type="OrthoDB" id="1933376at2"/>
<dbReference type="Pfam" id="PF13427">
    <property type="entry name" value="AadA_C"/>
    <property type="match status" value="1"/>
</dbReference>
<comment type="caution">
    <text evidence="3">The sequence shown here is derived from an EMBL/GenBank/DDBJ whole genome shotgun (WGS) entry which is preliminary data.</text>
</comment>
<dbReference type="AlphaFoldDB" id="A0A1T2X1G1"/>
<evidence type="ECO:0000313" key="3">
    <source>
        <dbReference type="EMBL" id="OPA73728.1"/>
    </source>
</evidence>
<organism evidence="3 4">
    <name type="scientific">Paenibacillus selenitireducens</name>
    <dbReference type="NCBI Taxonomy" id="1324314"/>
    <lineage>
        <taxon>Bacteria</taxon>
        <taxon>Bacillati</taxon>
        <taxon>Bacillota</taxon>
        <taxon>Bacilli</taxon>
        <taxon>Bacillales</taxon>
        <taxon>Paenibacillaceae</taxon>
        <taxon>Paenibacillus</taxon>
    </lineage>
</organism>
<sequence>MTAKLHPRIQTILYEYISMVQKELPLQGFYIYGSIALGDYSLELSDIDFIAVTDQRLNPDGIRHVEQVHRLVERKFPKPNLNGIYVTWEDLGKLQEEITPYPFYCDGKLTAAGYFECNLVTWYELKHTGITIIGPEASDLAFTVDWGQLISLMYANLNTYWQRWIVQSEKHLSLKSAALYFRSSEVEWGVLGITRLFYTFREHQITSKARAGEYALLIVPERWHKILQEALRVRRGVKKSMYASKSQRRSDALHYMKYIQKEANAMFE</sequence>
<dbReference type="GO" id="GO:0016740">
    <property type="term" value="F:transferase activity"/>
    <property type="evidence" value="ECO:0007669"/>
    <property type="project" value="UniProtKB-KW"/>
</dbReference>
<accession>A0A1T2X1G1</accession>
<feature type="domain" description="Adenylyltransferase AadA C-terminal" evidence="2">
    <location>
        <begin position="190"/>
        <end position="257"/>
    </location>
</feature>
<keyword evidence="1" id="KW-0808">Transferase</keyword>
<name>A0A1T2X1G1_9BACL</name>
<evidence type="ECO:0000256" key="1">
    <source>
        <dbReference type="ARBA" id="ARBA00022679"/>
    </source>
</evidence>
<dbReference type="STRING" id="1324314.BVG16_26935"/>
<protein>
    <recommendedName>
        <fullName evidence="2">Adenylyltransferase AadA C-terminal domain-containing protein</fullName>
    </recommendedName>
</protein>
<dbReference type="InterPro" id="IPR043519">
    <property type="entry name" value="NT_sf"/>
</dbReference>
<evidence type="ECO:0000259" key="2">
    <source>
        <dbReference type="Pfam" id="PF13427"/>
    </source>
</evidence>
<dbReference type="Proteomes" id="UP000190188">
    <property type="component" value="Unassembled WGS sequence"/>
</dbReference>
<dbReference type="EMBL" id="MSZX01000014">
    <property type="protein sequence ID" value="OPA73728.1"/>
    <property type="molecule type" value="Genomic_DNA"/>
</dbReference>
<dbReference type="Gene3D" id="3.30.460.10">
    <property type="entry name" value="Beta Polymerase, domain 2"/>
    <property type="match status" value="1"/>
</dbReference>
<keyword evidence="4" id="KW-1185">Reference proteome</keyword>
<dbReference type="SUPFAM" id="SSF81301">
    <property type="entry name" value="Nucleotidyltransferase"/>
    <property type="match status" value="1"/>
</dbReference>
<evidence type="ECO:0000313" key="4">
    <source>
        <dbReference type="Proteomes" id="UP000190188"/>
    </source>
</evidence>
<proteinExistence type="predicted"/>
<gene>
    <name evidence="3" type="ORF">BVG16_26935</name>
</gene>
<reference evidence="3 4" key="1">
    <citation type="submission" date="2017-01" db="EMBL/GenBank/DDBJ databases">
        <title>Genome analysis of Paenibacillus selenitrireducens ES3-24.</title>
        <authorList>
            <person name="Xu D."/>
            <person name="Yao R."/>
            <person name="Zheng S."/>
        </authorList>
    </citation>
    <scope>NUCLEOTIDE SEQUENCE [LARGE SCALE GENOMIC DNA]</scope>
    <source>
        <strain evidence="3 4">ES3-24</strain>
    </source>
</reference>